<evidence type="ECO:0000256" key="1">
    <source>
        <dbReference type="ARBA" id="ARBA00004567"/>
    </source>
</evidence>
<keyword evidence="9" id="KW-0472">Membrane</keyword>
<proteinExistence type="inferred from homology"/>
<comment type="subcellular location">
    <subcellularLocation>
        <location evidence="1 9">Nucleus</location>
        <location evidence="1 9">Nuclear pore complex</location>
    </subcellularLocation>
</comment>
<accession>A0A0M5JAE4</accession>
<comment type="function">
    <text evidence="9">Functions as a component of the nuclear pore complex (NPC).</text>
</comment>
<evidence type="ECO:0000256" key="6">
    <source>
        <dbReference type="ARBA" id="ARBA00023010"/>
    </source>
</evidence>
<evidence type="ECO:0000256" key="8">
    <source>
        <dbReference type="ARBA" id="ARBA00023242"/>
    </source>
</evidence>
<keyword evidence="11" id="KW-1185">Reference proteome</keyword>
<dbReference type="Pfam" id="PF07575">
    <property type="entry name" value="Nucleopor_Nup85"/>
    <property type="match status" value="1"/>
</dbReference>
<keyword evidence="7 9" id="KW-0906">Nuclear pore complex</keyword>
<dbReference type="Proteomes" id="UP000494163">
    <property type="component" value="Chromosome 2R"/>
</dbReference>
<dbReference type="PANTHER" id="PTHR13373:SF21">
    <property type="entry name" value="NUCLEAR PORE COMPLEX PROTEIN NUP85"/>
    <property type="match status" value="1"/>
</dbReference>
<organism evidence="10 11">
    <name type="scientific">Drosophila busckii</name>
    <name type="common">Fruit fly</name>
    <dbReference type="NCBI Taxonomy" id="30019"/>
    <lineage>
        <taxon>Eukaryota</taxon>
        <taxon>Metazoa</taxon>
        <taxon>Ecdysozoa</taxon>
        <taxon>Arthropoda</taxon>
        <taxon>Hexapoda</taxon>
        <taxon>Insecta</taxon>
        <taxon>Pterygota</taxon>
        <taxon>Neoptera</taxon>
        <taxon>Endopterygota</taxon>
        <taxon>Diptera</taxon>
        <taxon>Brachycera</taxon>
        <taxon>Muscomorpha</taxon>
        <taxon>Ephydroidea</taxon>
        <taxon>Drosophilidae</taxon>
        <taxon>Drosophila</taxon>
    </lineage>
</organism>
<evidence type="ECO:0000256" key="7">
    <source>
        <dbReference type="ARBA" id="ARBA00023132"/>
    </source>
</evidence>
<evidence type="ECO:0000256" key="9">
    <source>
        <dbReference type="RuleBase" id="RU365073"/>
    </source>
</evidence>
<keyword evidence="5 9" id="KW-0653">Protein transport</keyword>
<keyword evidence="6 9" id="KW-0811">Translocation</keyword>
<dbReference type="SMR" id="A0A0M5JAE4"/>
<dbReference type="InterPro" id="IPR011502">
    <property type="entry name" value="Nucleoporin_Nup85"/>
</dbReference>
<comment type="similarity">
    <text evidence="2 9">Belongs to the nucleoporin Nup85 family.</text>
</comment>
<evidence type="ECO:0000256" key="3">
    <source>
        <dbReference type="ARBA" id="ARBA00022448"/>
    </source>
</evidence>
<name>A0A0M5JAE4_DROBS</name>
<dbReference type="GO" id="GO:0045893">
    <property type="term" value="P:positive regulation of DNA-templated transcription"/>
    <property type="evidence" value="ECO:0007669"/>
    <property type="project" value="TreeGrafter"/>
</dbReference>
<evidence type="ECO:0000256" key="2">
    <source>
        <dbReference type="ARBA" id="ARBA00005573"/>
    </source>
</evidence>
<dbReference type="PANTHER" id="PTHR13373">
    <property type="entry name" value="FROUNT PROTEIN-RELATED"/>
    <property type="match status" value="1"/>
</dbReference>
<dbReference type="GO" id="GO:0006406">
    <property type="term" value="P:mRNA export from nucleus"/>
    <property type="evidence" value="ECO:0007669"/>
    <property type="project" value="TreeGrafter"/>
</dbReference>
<dbReference type="GO" id="GO:0017056">
    <property type="term" value="F:structural constituent of nuclear pore"/>
    <property type="evidence" value="ECO:0007669"/>
    <property type="project" value="TreeGrafter"/>
</dbReference>
<evidence type="ECO:0000256" key="5">
    <source>
        <dbReference type="ARBA" id="ARBA00022927"/>
    </source>
</evidence>
<keyword evidence="4 9" id="KW-0509">mRNA transport</keyword>
<gene>
    <name evidence="10" type="ORF">Dbus_chr2Rg1810</name>
</gene>
<dbReference type="STRING" id="30019.A0A0M5JAE4"/>
<protein>
    <recommendedName>
        <fullName evidence="9">Nuclear pore complex protein Nup75</fullName>
    </recommendedName>
    <alternativeName>
        <fullName evidence="9">Nucleoporin Nup85</fullName>
    </alternativeName>
</protein>
<keyword evidence="8 9" id="KW-0539">Nucleus</keyword>
<evidence type="ECO:0000256" key="4">
    <source>
        <dbReference type="ARBA" id="ARBA00022816"/>
    </source>
</evidence>
<sequence>MINESPPAFELGDTLATRCGNTLTGVFVPGSSKIALSAYRPVKWNSRDAPSETVGSEDFVLVHMAKEASLFEEPLLRSLLAETTVTFTTLQTLAQSQKSSTKKITEYTKISSSYRSVIRCCLEKLELAKKLPEVQENDAKQKLFAEAIMTLYSVECLWHLFEILYMQQQHYQLVVPQLLEWTRFHYPQAEDEATDLLLMGEEASEFDNYWQTLKKLIMFGQLDVTRAILSQQPQASQPAFQAAEQLLKSMPVYQEGYALQKFTTQWEYWHSDLERKLTAHVFATEPELELMMQLVAGSNKHWDAELLDSHDWYEYLPGYLLYTKPSCKPFELRIAATNWQNRWSRQQPADWKMSQLSRMVLQLMKHEVKQFIYDTQKLSDSHWFSTHIIDLIHHTGLLTTYFEQQGVEIPELRQSLIYDYGSYLMTSHNLWQLGIDYLDHCQQEGLAAISLLLPHIPIKTERQAFKIIQLAKQRGFVEVEQDICKVLSKRAYNDERYGSALEWAIRAKDVLLVTAIADFILKNYSHTGNMLCKDVITSIGARMFVSPRLIFLLKYYEFYELYGQREFLAAADLLVNLLDSKITPDYFWPTLLIDALPLLESEDPKIFSKETVAILQHLEMELVPLIERNKRARKQPSNQQTNETALKDYRVEHTEEILDLMRLACARNLARAMIIENTSNIS</sequence>
<comment type="subunit">
    <text evidence="9">Component of the nuclear pore complex (NPC).</text>
</comment>
<evidence type="ECO:0000313" key="10">
    <source>
        <dbReference type="EMBL" id="ALC42231.1"/>
    </source>
</evidence>
<dbReference type="GO" id="GO:0031965">
    <property type="term" value="C:nuclear membrane"/>
    <property type="evidence" value="ECO:0007669"/>
    <property type="project" value="UniProtKB-UniRule"/>
</dbReference>
<dbReference type="GO" id="GO:0006606">
    <property type="term" value="P:protein import into nucleus"/>
    <property type="evidence" value="ECO:0007669"/>
    <property type="project" value="TreeGrafter"/>
</dbReference>
<dbReference type="OrthoDB" id="17644at2759"/>
<keyword evidence="3 9" id="KW-0813">Transport</keyword>
<dbReference type="OMA" id="ELMEWLN"/>
<dbReference type="EMBL" id="CP012524">
    <property type="protein sequence ID" value="ALC42231.1"/>
    <property type="molecule type" value="Genomic_DNA"/>
</dbReference>
<reference evidence="10 11" key="1">
    <citation type="submission" date="2015-08" db="EMBL/GenBank/DDBJ databases">
        <title>Ancestral chromatin configuration constrains chromatin evolution on differentiating sex chromosomes in Drosophila.</title>
        <authorList>
            <person name="Zhou Q."/>
            <person name="Bachtrog D."/>
        </authorList>
    </citation>
    <scope>NUCLEOTIDE SEQUENCE [LARGE SCALE GENOMIC DNA]</scope>
    <source>
        <tissue evidence="10">Whole larvae</tissue>
    </source>
</reference>
<evidence type="ECO:0000313" key="11">
    <source>
        <dbReference type="Proteomes" id="UP000494163"/>
    </source>
</evidence>
<dbReference type="GO" id="GO:0031080">
    <property type="term" value="C:nuclear pore outer ring"/>
    <property type="evidence" value="ECO:0007669"/>
    <property type="project" value="TreeGrafter"/>
</dbReference>
<dbReference type="AlphaFoldDB" id="A0A0M5JAE4"/>